<dbReference type="Gene3D" id="3.40.50.1010">
    <property type="entry name" value="5'-nuclease"/>
    <property type="match status" value="1"/>
</dbReference>
<reference evidence="2" key="1">
    <citation type="submission" date="2017-03" db="EMBL/GenBank/DDBJ databases">
        <authorList>
            <person name="Herbold C."/>
        </authorList>
    </citation>
    <scope>NUCLEOTIDE SEQUENCE [LARGE SCALE GENOMIC DNA]</scope>
</reference>
<sequence length="65" mass="7433">MLVYQVVKVICDSSFLVLVASTRIKNIPNVETEIGTLEYVVPNMVVRELEKLALDDKKKARPKMR</sequence>
<evidence type="ECO:0008006" key="3">
    <source>
        <dbReference type="Google" id="ProtNLM"/>
    </source>
</evidence>
<gene>
    <name evidence="1" type="ORF">NCS_30016</name>
</gene>
<protein>
    <recommendedName>
        <fullName evidence="3">PIN domain-containing protein</fullName>
    </recommendedName>
</protein>
<evidence type="ECO:0000313" key="1">
    <source>
        <dbReference type="EMBL" id="SMH72176.1"/>
    </source>
</evidence>
<keyword evidence="2" id="KW-1185">Reference proteome</keyword>
<name>A0A2H1FHC8_9ARCH</name>
<dbReference type="AlphaFoldDB" id="A0A2H1FHC8"/>
<organism evidence="1 2">
    <name type="scientific">Candidatus Nitrosotalea okcheonensis</name>
    <dbReference type="NCBI Taxonomy" id="1903276"/>
    <lineage>
        <taxon>Archaea</taxon>
        <taxon>Nitrososphaerota</taxon>
        <taxon>Nitrososphaeria</taxon>
        <taxon>Nitrosotaleales</taxon>
        <taxon>Nitrosotaleaceae</taxon>
        <taxon>Nitrosotalea</taxon>
    </lineage>
</organism>
<dbReference type="EMBL" id="LT841358">
    <property type="protein sequence ID" value="SMH72176.1"/>
    <property type="molecule type" value="Genomic_DNA"/>
</dbReference>
<accession>A0A2H1FHC8</accession>
<dbReference type="Proteomes" id="UP000230607">
    <property type="component" value="Chromosome 1"/>
</dbReference>
<evidence type="ECO:0000313" key="2">
    <source>
        <dbReference type="Proteomes" id="UP000230607"/>
    </source>
</evidence>
<proteinExistence type="predicted"/>